<comment type="catalytic activity">
    <reaction evidence="6">
        <text>L-arabinose(out) + ATP + H2O = L-arabinose(in) + ADP + phosphate + H(+)</text>
        <dbReference type="Rhea" id="RHEA:30007"/>
        <dbReference type="ChEBI" id="CHEBI:15377"/>
        <dbReference type="ChEBI" id="CHEBI:15378"/>
        <dbReference type="ChEBI" id="CHEBI:17535"/>
        <dbReference type="ChEBI" id="CHEBI:30616"/>
        <dbReference type="ChEBI" id="CHEBI:43474"/>
        <dbReference type="ChEBI" id="CHEBI:456216"/>
        <dbReference type="EC" id="7.5.2.13"/>
    </reaction>
    <physiologicalReaction direction="left-to-right" evidence="6">
        <dbReference type="Rhea" id="RHEA:30008"/>
    </physiologicalReaction>
</comment>
<dbReference type="GO" id="GO:0016887">
    <property type="term" value="F:ATP hydrolysis activity"/>
    <property type="evidence" value="ECO:0007669"/>
    <property type="project" value="InterPro"/>
</dbReference>
<keyword evidence="3" id="KW-0547">Nucleotide-binding</keyword>
<dbReference type="Gene3D" id="3.40.50.300">
    <property type="entry name" value="P-loop containing nucleotide triphosphate hydrolases"/>
    <property type="match status" value="1"/>
</dbReference>
<dbReference type="Gene3D" id="2.40.50.140">
    <property type="entry name" value="Nucleic acid-binding proteins"/>
    <property type="match status" value="1"/>
</dbReference>
<dbReference type="Pfam" id="PF08402">
    <property type="entry name" value="TOBE_2"/>
    <property type="match status" value="1"/>
</dbReference>
<dbReference type="CDD" id="cd03301">
    <property type="entry name" value="ABC_MalK_N"/>
    <property type="match status" value="1"/>
</dbReference>
<gene>
    <name evidence="13" type="ORF">SAMN05216564_10832</name>
</gene>
<dbReference type="PROSITE" id="PS00211">
    <property type="entry name" value="ABC_TRANSPORTER_1"/>
    <property type="match status" value="1"/>
</dbReference>
<evidence type="ECO:0000256" key="7">
    <source>
        <dbReference type="ARBA" id="ARBA00053454"/>
    </source>
</evidence>
<dbReference type="InterPro" id="IPR015855">
    <property type="entry name" value="ABC_transpr_MalK-like"/>
</dbReference>
<evidence type="ECO:0000256" key="5">
    <source>
        <dbReference type="ARBA" id="ARBA00050355"/>
    </source>
</evidence>
<dbReference type="Pfam" id="PF00005">
    <property type="entry name" value="ABC_tran"/>
    <property type="match status" value="1"/>
</dbReference>
<dbReference type="FunFam" id="3.40.50.300:FF:000042">
    <property type="entry name" value="Maltose/maltodextrin ABC transporter, ATP-binding protein"/>
    <property type="match status" value="1"/>
</dbReference>
<keyword evidence="2" id="KW-0813">Transport</keyword>
<proteinExistence type="inferred from homology"/>
<dbReference type="InterPro" id="IPR017871">
    <property type="entry name" value="ABC_transporter-like_CS"/>
</dbReference>
<dbReference type="GO" id="GO:0005524">
    <property type="term" value="F:ATP binding"/>
    <property type="evidence" value="ECO:0007669"/>
    <property type="project" value="UniProtKB-KW"/>
</dbReference>
<evidence type="ECO:0000256" key="8">
    <source>
        <dbReference type="ARBA" id="ARBA00061029"/>
    </source>
</evidence>
<dbReference type="GO" id="GO:0055052">
    <property type="term" value="C:ATP-binding cassette (ABC) transporter complex, substrate-binding subunit-containing"/>
    <property type="evidence" value="ECO:0007669"/>
    <property type="project" value="TreeGrafter"/>
</dbReference>
<comment type="function">
    <text evidence="7">Part of the ABC transporter complex XacGHIJK involved in the uptake of xylose and arabinose. Responsible for energy coupling to the transport system.</text>
</comment>
<dbReference type="AlphaFoldDB" id="A0A1H3LXD9"/>
<evidence type="ECO:0000256" key="6">
    <source>
        <dbReference type="ARBA" id="ARBA00051890"/>
    </source>
</evidence>
<dbReference type="Gene3D" id="2.40.50.100">
    <property type="match status" value="1"/>
</dbReference>
<keyword evidence="4 13" id="KW-0067">ATP-binding</keyword>
<sequence>MSKQQAPPADEDTTTDDTQHMTTTAPDATDDAYLEIDGLTKVYDDGDDSVVAVDDMNIDIADGEFLVFVGPSGCGKTTTLRSIAGLEEITEGQIVIDGENVEGQAPRERDVAMVFQTYALYPHMSVSENMEYPLKVRGMPKDERDRRVRESAELLEITELLDRQPKDLSGGQQQRVALGRAIVREPRVFLFDEPLSNLDAKLRVHMRTELNRLHNQIGKTSIYVTHDQAEAMTLGDRIVVMDEGEVQQVAPPQQVYDQPVNSFVGGFIGSPQMNFFDAEVDVDAGEIRTDAFTLPYPEWMHDRIGRGGTFAAEFGIRPEDISVEGLDEDATAEDHATAEVVVVEEMGSDFFLTLENDGVEYQAIVEPNTNLQRGDRISLQFDLQKCHLFDDDTGDSLVYPSDR</sequence>
<dbReference type="InterPro" id="IPR013611">
    <property type="entry name" value="Transp-assoc_OB_typ2"/>
</dbReference>
<evidence type="ECO:0000256" key="4">
    <source>
        <dbReference type="ARBA" id="ARBA00022840"/>
    </source>
</evidence>
<dbReference type="SUPFAM" id="SSF50331">
    <property type="entry name" value="MOP-like"/>
    <property type="match status" value="1"/>
</dbReference>
<organism evidence="13 14">
    <name type="scientific">Halopenitus persicus</name>
    <dbReference type="NCBI Taxonomy" id="1048396"/>
    <lineage>
        <taxon>Archaea</taxon>
        <taxon>Methanobacteriati</taxon>
        <taxon>Methanobacteriota</taxon>
        <taxon>Stenosarchaea group</taxon>
        <taxon>Halobacteria</taxon>
        <taxon>Halobacteriales</taxon>
        <taxon>Haloferacaceae</taxon>
        <taxon>Halopenitus</taxon>
    </lineage>
</organism>
<feature type="domain" description="ABC transporter" evidence="12">
    <location>
        <begin position="34"/>
        <end position="268"/>
    </location>
</feature>
<comment type="subcellular location">
    <subcellularLocation>
        <location evidence="1">Cell membrane</location>
        <topology evidence="1">Peripheral membrane protein</topology>
    </subcellularLocation>
</comment>
<dbReference type="InterPro" id="IPR003439">
    <property type="entry name" value="ABC_transporter-like_ATP-bd"/>
</dbReference>
<evidence type="ECO:0000256" key="2">
    <source>
        <dbReference type="ARBA" id="ARBA00022448"/>
    </source>
</evidence>
<evidence type="ECO:0000256" key="11">
    <source>
        <dbReference type="SAM" id="MobiDB-lite"/>
    </source>
</evidence>
<dbReference type="InterPro" id="IPR012340">
    <property type="entry name" value="NA-bd_OB-fold"/>
</dbReference>
<name>A0A1H3LXD9_9EURY</name>
<dbReference type="EC" id="7.5.2.13" evidence="10"/>
<dbReference type="InterPro" id="IPR027417">
    <property type="entry name" value="P-loop_NTPase"/>
</dbReference>
<comment type="similarity">
    <text evidence="8">Belongs to the ABC transporter superfamily. Carbohydrate uptake transporter-1 (CUT1) (TC 3.A.1.1) family.</text>
</comment>
<feature type="region of interest" description="Disordered" evidence="11">
    <location>
        <begin position="1"/>
        <end position="29"/>
    </location>
</feature>
<dbReference type="SMART" id="SM00382">
    <property type="entry name" value="AAA"/>
    <property type="match status" value="1"/>
</dbReference>
<evidence type="ECO:0000256" key="3">
    <source>
        <dbReference type="ARBA" id="ARBA00022741"/>
    </source>
</evidence>
<dbReference type="InterPro" id="IPR003593">
    <property type="entry name" value="AAA+_ATPase"/>
</dbReference>
<reference evidence="14" key="1">
    <citation type="submission" date="2016-10" db="EMBL/GenBank/DDBJ databases">
        <authorList>
            <person name="Varghese N."/>
            <person name="Submissions S."/>
        </authorList>
    </citation>
    <scope>NUCLEOTIDE SEQUENCE [LARGE SCALE GENOMIC DNA]</scope>
    <source>
        <strain evidence="14">DC30,IBRC 10041,KCTC 4046</strain>
    </source>
</reference>
<dbReference type="SUPFAM" id="SSF52540">
    <property type="entry name" value="P-loop containing nucleoside triphosphate hydrolases"/>
    <property type="match status" value="1"/>
</dbReference>
<evidence type="ECO:0000256" key="10">
    <source>
        <dbReference type="ARBA" id="ARBA00066315"/>
    </source>
</evidence>
<dbReference type="PROSITE" id="PS50893">
    <property type="entry name" value="ABC_TRANSPORTER_2"/>
    <property type="match status" value="1"/>
</dbReference>
<dbReference type="GO" id="GO:0008643">
    <property type="term" value="P:carbohydrate transport"/>
    <property type="evidence" value="ECO:0007669"/>
    <property type="project" value="InterPro"/>
</dbReference>
<evidence type="ECO:0000256" key="9">
    <source>
        <dbReference type="ARBA" id="ARBA00065962"/>
    </source>
</evidence>
<dbReference type="Proteomes" id="UP000199079">
    <property type="component" value="Unassembled WGS sequence"/>
</dbReference>
<dbReference type="NCBIfam" id="NF008653">
    <property type="entry name" value="PRK11650.1"/>
    <property type="match status" value="1"/>
</dbReference>
<evidence type="ECO:0000313" key="13">
    <source>
        <dbReference type="EMBL" id="SDY68668.1"/>
    </source>
</evidence>
<dbReference type="InterPro" id="IPR008995">
    <property type="entry name" value="Mo/tungstate-bd_C_term_dom"/>
</dbReference>
<evidence type="ECO:0000259" key="12">
    <source>
        <dbReference type="PROSITE" id="PS50893"/>
    </source>
</evidence>
<dbReference type="PANTHER" id="PTHR43875:SF1">
    <property type="entry name" value="OSMOPROTECTIVE COMPOUNDS UPTAKE ATP-BINDING PROTEIN GGTA"/>
    <property type="match status" value="1"/>
</dbReference>
<evidence type="ECO:0000313" key="14">
    <source>
        <dbReference type="Proteomes" id="UP000199079"/>
    </source>
</evidence>
<dbReference type="EMBL" id="FNPC01000008">
    <property type="protein sequence ID" value="SDY68668.1"/>
    <property type="molecule type" value="Genomic_DNA"/>
</dbReference>
<comment type="subunit">
    <text evidence="9">The complex is composed of two ATP-binding proteins (XacJ and XacK), two transmembrane proteins (XacH and XacI) and a solute-binding protein (XacG).</text>
</comment>
<evidence type="ECO:0000256" key="1">
    <source>
        <dbReference type="ARBA" id="ARBA00004202"/>
    </source>
</evidence>
<accession>A0A1H3LXD9</accession>
<dbReference type="InterPro" id="IPR047641">
    <property type="entry name" value="ABC_transpr_MalK/UgpC-like"/>
</dbReference>
<comment type="catalytic activity">
    <reaction evidence="5">
        <text>D-xylose(out) + ATP + H2O = D-xylose(in) + ADP + phosphate + H(+)</text>
        <dbReference type="Rhea" id="RHEA:29899"/>
        <dbReference type="ChEBI" id="CHEBI:15377"/>
        <dbReference type="ChEBI" id="CHEBI:15378"/>
        <dbReference type="ChEBI" id="CHEBI:30616"/>
        <dbReference type="ChEBI" id="CHEBI:43474"/>
        <dbReference type="ChEBI" id="CHEBI:53455"/>
        <dbReference type="ChEBI" id="CHEBI:456216"/>
        <dbReference type="EC" id="7.5.2.13"/>
    </reaction>
    <physiologicalReaction direction="left-to-right" evidence="5">
        <dbReference type="Rhea" id="RHEA:29900"/>
    </physiologicalReaction>
</comment>
<dbReference type="PANTHER" id="PTHR43875">
    <property type="entry name" value="MALTODEXTRIN IMPORT ATP-BINDING PROTEIN MSMX"/>
    <property type="match status" value="1"/>
</dbReference>
<protein>
    <recommendedName>
        <fullName evidence="10">ABC-type D-xylose/L-arabinose transporter</fullName>
        <ecNumber evidence="10">7.5.2.13</ecNumber>
    </recommendedName>
</protein>
<dbReference type="GO" id="GO:0140359">
    <property type="term" value="F:ABC-type transporter activity"/>
    <property type="evidence" value="ECO:0007669"/>
    <property type="project" value="InterPro"/>
</dbReference>
<keyword evidence="14" id="KW-1185">Reference proteome</keyword>